<evidence type="ECO:0000256" key="1">
    <source>
        <dbReference type="ARBA" id="ARBA00006885"/>
    </source>
</evidence>
<gene>
    <name evidence="5" type="ORF">OSTQU699_LOCUS5994</name>
</gene>
<feature type="domain" description="Coenzyme Q-binding protein COQ10 START" evidence="4">
    <location>
        <begin position="107"/>
        <end position="234"/>
    </location>
</feature>
<dbReference type="EMBL" id="CAJHUC010001312">
    <property type="protein sequence ID" value="CAD7700636.1"/>
    <property type="molecule type" value="Genomic_DNA"/>
</dbReference>
<organism evidence="5 6">
    <name type="scientific">Ostreobium quekettii</name>
    <dbReference type="NCBI Taxonomy" id="121088"/>
    <lineage>
        <taxon>Eukaryota</taxon>
        <taxon>Viridiplantae</taxon>
        <taxon>Chlorophyta</taxon>
        <taxon>core chlorophytes</taxon>
        <taxon>Ulvophyceae</taxon>
        <taxon>TCBD clade</taxon>
        <taxon>Bryopsidales</taxon>
        <taxon>Ostreobineae</taxon>
        <taxon>Ostreobiaceae</taxon>
        <taxon>Ostreobium</taxon>
    </lineage>
</organism>
<sequence length="261" mass="28858">MKRAGALIWRLGGWIASSIPGEGRGRPAFAVSRLCSLWEFGAAHMRPMSAAAGWRAGGPAGTMAEGRVKGPTGAEGGALEGGWAGRRGIFAGPSDTARQHKERRLLGYSQKQLFKVVSSVEHYHKFVPWCVASRVITRKSPTYLEAELEVGFQLFVERYISKVVLECPTMVRTSTEASTLFHHLESVWEMKPGPTPNTCWLSFEVDFAFRSPLYRQVATVFFEEVVEHMISSFEGRCQVLYGPSSLSKNRDSNGSLQRVVA</sequence>
<evidence type="ECO:0000313" key="5">
    <source>
        <dbReference type="EMBL" id="CAD7700636.1"/>
    </source>
</evidence>
<proteinExistence type="inferred from homology"/>
<dbReference type="GO" id="GO:0045333">
    <property type="term" value="P:cellular respiration"/>
    <property type="evidence" value="ECO:0007669"/>
    <property type="project" value="InterPro"/>
</dbReference>
<dbReference type="Gene3D" id="3.30.530.20">
    <property type="match status" value="1"/>
</dbReference>
<comment type="function">
    <text evidence="3">Required for the function of coenzyme Q in the respiratory chain. May serve as a chaperone or may be involved in the transport of Q6 from its site of synthesis to the catalytic sites of the respiratory complexes.</text>
</comment>
<dbReference type="InterPro" id="IPR005031">
    <property type="entry name" value="COQ10_START"/>
</dbReference>
<comment type="subunit">
    <text evidence="2">Interacts with coenzyme Q.</text>
</comment>
<dbReference type="Proteomes" id="UP000708148">
    <property type="component" value="Unassembled WGS sequence"/>
</dbReference>
<evidence type="ECO:0000256" key="2">
    <source>
        <dbReference type="ARBA" id="ARBA00011814"/>
    </source>
</evidence>
<dbReference type="PANTHER" id="PTHR12901:SF10">
    <property type="entry name" value="COENZYME Q-BINDING PROTEIN COQ10, MITOCHONDRIAL"/>
    <property type="match status" value="1"/>
</dbReference>
<dbReference type="InterPro" id="IPR044996">
    <property type="entry name" value="COQ10-like"/>
</dbReference>
<evidence type="ECO:0000313" key="6">
    <source>
        <dbReference type="Proteomes" id="UP000708148"/>
    </source>
</evidence>
<dbReference type="InterPro" id="IPR023393">
    <property type="entry name" value="START-like_dom_sf"/>
</dbReference>
<dbReference type="PANTHER" id="PTHR12901">
    <property type="entry name" value="SPERM PROTEIN HOMOLOG"/>
    <property type="match status" value="1"/>
</dbReference>
<reference evidence="5" key="1">
    <citation type="submission" date="2020-12" db="EMBL/GenBank/DDBJ databases">
        <authorList>
            <person name="Iha C."/>
        </authorList>
    </citation>
    <scope>NUCLEOTIDE SEQUENCE</scope>
</reference>
<name>A0A8S1J461_9CHLO</name>
<dbReference type="AlphaFoldDB" id="A0A8S1J461"/>
<dbReference type="Pfam" id="PF03364">
    <property type="entry name" value="Polyketide_cyc"/>
    <property type="match status" value="1"/>
</dbReference>
<evidence type="ECO:0000259" key="4">
    <source>
        <dbReference type="Pfam" id="PF03364"/>
    </source>
</evidence>
<dbReference type="SUPFAM" id="SSF55961">
    <property type="entry name" value="Bet v1-like"/>
    <property type="match status" value="1"/>
</dbReference>
<dbReference type="GO" id="GO:0005739">
    <property type="term" value="C:mitochondrion"/>
    <property type="evidence" value="ECO:0007669"/>
    <property type="project" value="TreeGrafter"/>
</dbReference>
<accession>A0A8S1J461</accession>
<protein>
    <recommendedName>
        <fullName evidence="4">Coenzyme Q-binding protein COQ10 START domain-containing protein</fullName>
    </recommendedName>
</protein>
<evidence type="ECO:0000256" key="3">
    <source>
        <dbReference type="ARBA" id="ARBA00024947"/>
    </source>
</evidence>
<comment type="similarity">
    <text evidence="1">Belongs to the COQ10 family.</text>
</comment>
<keyword evidence="6" id="KW-1185">Reference proteome</keyword>
<dbReference type="GO" id="GO:0048039">
    <property type="term" value="F:ubiquinone binding"/>
    <property type="evidence" value="ECO:0007669"/>
    <property type="project" value="InterPro"/>
</dbReference>
<comment type="caution">
    <text evidence="5">The sequence shown here is derived from an EMBL/GenBank/DDBJ whole genome shotgun (WGS) entry which is preliminary data.</text>
</comment>
<dbReference type="CDD" id="cd07813">
    <property type="entry name" value="COQ10p_like"/>
    <property type="match status" value="1"/>
</dbReference>
<dbReference type="OrthoDB" id="292693at2759"/>